<evidence type="ECO:0000313" key="1">
    <source>
        <dbReference type="EMBL" id="JAE19911.1"/>
    </source>
</evidence>
<organism evidence="1">
    <name type="scientific">Arundo donax</name>
    <name type="common">Giant reed</name>
    <name type="synonym">Donax arundinaceus</name>
    <dbReference type="NCBI Taxonomy" id="35708"/>
    <lineage>
        <taxon>Eukaryota</taxon>
        <taxon>Viridiplantae</taxon>
        <taxon>Streptophyta</taxon>
        <taxon>Embryophyta</taxon>
        <taxon>Tracheophyta</taxon>
        <taxon>Spermatophyta</taxon>
        <taxon>Magnoliopsida</taxon>
        <taxon>Liliopsida</taxon>
        <taxon>Poales</taxon>
        <taxon>Poaceae</taxon>
        <taxon>PACMAD clade</taxon>
        <taxon>Arundinoideae</taxon>
        <taxon>Arundineae</taxon>
        <taxon>Arundo</taxon>
    </lineage>
</organism>
<dbReference type="AlphaFoldDB" id="A0A0A9GBJ0"/>
<proteinExistence type="predicted"/>
<protein>
    <submittedName>
        <fullName evidence="1">Uncharacterized protein</fullName>
    </submittedName>
</protein>
<reference evidence="1" key="1">
    <citation type="submission" date="2014-09" db="EMBL/GenBank/DDBJ databases">
        <authorList>
            <person name="Magalhaes I.L.F."/>
            <person name="Oliveira U."/>
            <person name="Santos F.R."/>
            <person name="Vidigal T.H.D.A."/>
            <person name="Brescovit A.D."/>
            <person name="Santos A.J."/>
        </authorList>
    </citation>
    <scope>NUCLEOTIDE SEQUENCE</scope>
    <source>
        <tissue evidence="1">Shoot tissue taken approximately 20 cm above the soil surface</tissue>
    </source>
</reference>
<sequence>MRGGACARRGRAAVGAVLAPAVRRARQGRGGAGSGRWVRSCYNGKL</sequence>
<reference evidence="1" key="2">
    <citation type="journal article" date="2015" name="Data Brief">
        <title>Shoot transcriptome of the giant reed, Arundo donax.</title>
        <authorList>
            <person name="Barrero R.A."/>
            <person name="Guerrero F.D."/>
            <person name="Moolhuijzen P."/>
            <person name="Goolsby J.A."/>
            <person name="Tidwell J."/>
            <person name="Bellgard S.E."/>
            <person name="Bellgard M.I."/>
        </authorList>
    </citation>
    <scope>NUCLEOTIDE SEQUENCE</scope>
    <source>
        <tissue evidence="1">Shoot tissue taken approximately 20 cm above the soil surface</tissue>
    </source>
</reference>
<accession>A0A0A9GBJ0</accession>
<name>A0A0A9GBJ0_ARUDO</name>
<dbReference type="EMBL" id="GBRH01177985">
    <property type="protein sequence ID" value="JAE19911.1"/>
    <property type="molecule type" value="Transcribed_RNA"/>
</dbReference>